<dbReference type="OrthoDB" id="845740at2"/>
<feature type="domain" description="DUF58" evidence="1">
    <location>
        <begin position="208"/>
        <end position="413"/>
    </location>
</feature>
<dbReference type="EMBL" id="BJLQ01000005">
    <property type="protein sequence ID" value="GEA83490.1"/>
    <property type="molecule type" value="Genomic_DNA"/>
</dbReference>
<name>A0A4Y3KKM8_9CELL</name>
<evidence type="ECO:0000259" key="1">
    <source>
        <dbReference type="Pfam" id="PF01882"/>
    </source>
</evidence>
<proteinExistence type="predicted"/>
<organism evidence="2 3">
    <name type="scientific">Cellulomonas gelida</name>
    <dbReference type="NCBI Taxonomy" id="1712"/>
    <lineage>
        <taxon>Bacteria</taxon>
        <taxon>Bacillati</taxon>
        <taxon>Actinomycetota</taxon>
        <taxon>Actinomycetes</taxon>
        <taxon>Micrococcales</taxon>
        <taxon>Cellulomonadaceae</taxon>
        <taxon>Cellulomonas</taxon>
    </lineage>
</organism>
<dbReference type="AlphaFoldDB" id="A0A4Y3KKM8"/>
<reference evidence="2 3" key="1">
    <citation type="submission" date="2019-06" db="EMBL/GenBank/DDBJ databases">
        <title>Whole genome shotgun sequence of Cellulomonas gelida NBRC 3748.</title>
        <authorList>
            <person name="Hosoyama A."/>
            <person name="Uohara A."/>
            <person name="Ohji S."/>
            <person name="Ichikawa N."/>
        </authorList>
    </citation>
    <scope>NUCLEOTIDE SEQUENCE [LARGE SCALE GENOMIC DNA]</scope>
    <source>
        <strain evidence="2 3">NBRC 3748</strain>
    </source>
</reference>
<dbReference type="PANTHER" id="PTHR33608:SF3">
    <property type="entry name" value="SLR2013 PROTEIN"/>
    <property type="match status" value="1"/>
</dbReference>
<gene>
    <name evidence="2" type="ORF">CGE01nite_07410</name>
</gene>
<dbReference type="Proteomes" id="UP000320461">
    <property type="component" value="Unassembled WGS sequence"/>
</dbReference>
<protein>
    <submittedName>
        <fullName evidence="2">Lipoprotein</fullName>
    </submittedName>
</protein>
<accession>A0A4Y3KKM8</accession>
<dbReference type="Pfam" id="PF01882">
    <property type="entry name" value="DUF58"/>
    <property type="match status" value="1"/>
</dbReference>
<comment type="caution">
    <text evidence="2">The sequence shown here is derived from an EMBL/GenBank/DDBJ whole genome shotgun (WGS) entry which is preliminary data.</text>
</comment>
<keyword evidence="3" id="KW-1185">Reference proteome</keyword>
<sequence>MALTWRAVLLAALGIPVVLLVPLTGTVIVWAVFVALACAVDAALAASPRQVAVARAVPASVRLDEPATCTVTLTNVGRRRLRARVRDAWPPSAGVLAAAGLTPGTDAAARTHPDRHDVTLAPGEARRVRTALRPTRRGDLHADRVTIRAFGPLGLAARQASVTVPARLRVLPPFRSRRHLPSRLARLRELDGRAAVQVRGAGTEFDSLREYVIGDDVRSIDWRATARRADVVVRTWRPERDRRVMIVLDTGRTSAVRVQDEPRLDAGIEAALLLAALAQHAGDRVELLAYDRRVRARVAGASGPRLMPELADQLAVARPELVETDWPGVVAQVRARMSQRALVVLVTALEPAVVEHGLLDVVPGLADRHQVVLASVIDPEVAALARRRQDATEVFDAAAAERGALERAAVAARLRQRGVEVVEGLPDELAPRLADTYLALKAAGRL</sequence>
<dbReference type="RefSeq" id="WP_141369063.1">
    <property type="nucleotide sequence ID" value="NZ_BJLQ01000005.1"/>
</dbReference>
<dbReference type="PANTHER" id="PTHR33608">
    <property type="entry name" value="BLL2464 PROTEIN"/>
    <property type="match status" value="1"/>
</dbReference>
<dbReference type="InterPro" id="IPR002881">
    <property type="entry name" value="DUF58"/>
</dbReference>
<keyword evidence="2" id="KW-0449">Lipoprotein</keyword>
<evidence type="ECO:0000313" key="2">
    <source>
        <dbReference type="EMBL" id="GEA83490.1"/>
    </source>
</evidence>
<evidence type="ECO:0000313" key="3">
    <source>
        <dbReference type="Proteomes" id="UP000320461"/>
    </source>
</evidence>